<dbReference type="PANTHER" id="PTHR35010:SF4">
    <property type="entry name" value="BLL5781 PROTEIN"/>
    <property type="match status" value="1"/>
</dbReference>
<gene>
    <name evidence="3" type="ORF">H4C75_16155</name>
</gene>
<evidence type="ECO:0000259" key="2">
    <source>
        <dbReference type="PROSITE" id="PS50943"/>
    </source>
</evidence>
<evidence type="ECO:0000313" key="3">
    <source>
        <dbReference type="EMBL" id="MBA6066275.1"/>
    </source>
</evidence>
<dbReference type="Proteomes" id="UP000541770">
    <property type="component" value="Unassembled WGS sequence"/>
</dbReference>
<feature type="domain" description="HTH cro/C1-type" evidence="2">
    <location>
        <begin position="38"/>
        <end position="92"/>
    </location>
</feature>
<reference evidence="3 4" key="1">
    <citation type="submission" date="2020-07" db="EMBL/GenBank/DDBJ databases">
        <title>Diversity of carbapenemase encoding genes among Pseudomonas putida group clinical isolates in a tertiary Brazilian hospital.</title>
        <authorList>
            <person name="Alberto-Lei F."/>
            <person name="Nodari C.S."/>
            <person name="Streling A.P."/>
            <person name="Paulino J.T."/>
            <person name="Bessa-Neto F.O."/>
            <person name="Cayo R."/>
            <person name="Gales A.C."/>
        </authorList>
    </citation>
    <scope>NUCLEOTIDE SEQUENCE [LARGE SCALE GENOMIC DNA]</scope>
    <source>
        <strain evidence="3 4">14802</strain>
    </source>
</reference>
<dbReference type="PANTHER" id="PTHR35010">
    <property type="entry name" value="BLL4672 PROTEIN-RELATED"/>
    <property type="match status" value="1"/>
</dbReference>
<dbReference type="AlphaFoldDB" id="A0A7W2PZA3"/>
<dbReference type="SMART" id="SM00530">
    <property type="entry name" value="HTH_XRE"/>
    <property type="match status" value="1"/>
</dbReference>
<dbReference type="CDD" id="cd00093">
    <property type="entry name" value="HTH_XRE"/>
    <property type="match status" value="1"/>
</dbReference>
<dbReference type="Pfam" id="PF17765">
    <property type="entry name" value="MLTR_LBD"/>
    <property type="match status" value="1"/>
</dbReference>
<organism evidence="3 4">
    <name type="scientific">Pseudomonas mosselii</name>
    <dbReference type="NCBI Taxonomy" id="78327"/>
    <lineage>
        <taxon>Bacteria</taxon>
        <taxon>Pseudomonadati</taxon>
        <taxon>Pseudomonadota</taxon>
        <taxon>Gammaproteobacteria</taxon>
        <taxon>Pseudomonadales</taxon>
        <taxon>Pseudomonadaceae</taxon>
        <taxon>Pseudomonas</taxon>
    </lineage>
</organism>
<dbReference type="PROSITE" id="PS50943">
    <property type="entry name" value="HTH_CROC1"/>
    <property type="match status" value="1"/>
</dbReference>
<name>A0A7W2PZA3_9PSED</name>
<dbReference type="EMBL" id="JACGDE010000010">
    <property type="protein sequence ID" value="MBA6066275.1"/>
    <property type="molecule type" value="Genomic_DNA"/>
</dbReference>
<proteinExistence type="predicted"/>
<protein>
    <submittedName>
        <fullName evidence="3">Helix-turn-helix domain-containing protein</fullName>
    </submittedName>
</protein>
<accession>A0A7W2PZA3</accession>
<dbReference type="GO" id="GO:0003677">
    <property type="term" value="F:DNA binding"/>
    <property type="evidence" value="ECO:0007669"/>
    <property type="project" value="InterPro"/>
</dbReference>
<dbReference type="InterPro" id="IPR010982">
    <property type="entry name" value="Lambda_DNA-bd_dom_sf"/>
</dbReference>
<dbReference type="Gene3D" id="1.10.260.40">
    <property type="entry name" value="lambda repressor-like DNA-binding domains"/>
    <property type="match status" value="1"/>
</dbReference>
<evidence type="ECO:0000256" key="1">
    <source>
        <dbReference type="SAM" id="MobiDB-lite"/>
    </source>
</evidence>
<sequence length="291" mass="31342">MTSQVMEASAKDSQSRRMSLSPFHPMHTPAITDAGEHLRRLRRQAGLSQLDLALVAGLSQRHLSCVETGRAKASPSTLHALLSALEVPLEHRNEVFLAAGYAPRYTASAPDAPAMKMVHDAVEHILQANNPAPAIVIASNWDITAANASAGLLFTMVGVPTSSTSGLNLLDTLLRPGGLGDHLVNADEIRAIAWQRAAREAVGNPELARRLQSLPVPPALAPDTPPSPLVLTRVRAAEGELRFLSTFTTFGMPQDITVASLRIEHLVPADGTTWRTMTAAFDQWLARQQQQ</sequence>
<dbReference type="SUPFAM" id="SSF47413">
    <property type="entry name" value="lambda repressor-like DNA-binding domains"/>
    <property type="match status" value="1"/>
</dbReference>
<dbReference type="InterPro" id="IPR041413">
    <property type="entry name" value="MLTR_LBD"/>
</dbReference>
<evidence type="ECO:0000313" key="4">
    <source>
        <dbReference type="Proteomes" id="UP000541770"/>
    </source>
</evidence>
<dbReference type="Pfam" id="PF13560">
    <property type="entry name" value="HTH_31"/>
    <property type="match status" value="1"/>
</dbReference>
<dbReference type="Gene3D" id="3.30.450.180">
    <property type="match status" value="1"/>
</dbReference>
<comment type="caution">
    <text evidence="3">The sequence shown here is derived from an EMBL/GenBank/DDBJ whole genome shotgun (WGS) entry which is preliminary data.</text>
</comment>
<feature type="region of interest" description="Disordered" evidence="1">
    <location>
        <begin position="1"/>
        <end position="30"/>
    </location>
</feature>
<dbReference type="InterPro" id="IPR001387">
    <property type="entry name" value="Cro/C1-type_HTH"/>
</dbReference>